<dbReference type="RefSeq" id="WP_120376059.1">
    <property type="nucleotide sequence ID" value="NZ_RCHC01000030.1"/>
</dbReference>
<proteinExistence type="predicted"/>
<evidence type="ECO:0000259" key="1">
    <source>
        <dbReference type="Pfam" id="PF13175"/>
    </source>
</evidence>
<dbReference type="Gene3D" id="3.40.50.300">
    <property type="entry name" value="P-loop containing nucleotide triphosphate hydrolases"/>
    <property type="match status" value="2"/>
</dbReference>
<comment type="caution">
    <text evidence="2">The sequence shown here is derived from an EMBL/GenBank/DDBJ whole genome shotgun (WGS) entry which is preliminary data.</text>
</comment>
<reference evidence="2 3" key="1">
    <citation type="submission" date="2018-09" db="EMBL/GenBank/DDBJ databases">
        <title>The draft genome of Acinetobacter sp. strains.</title>
        <authorList>
            <person name="Qin J."/>
            <person name="Feng Y."/>
            <person name="Zong Z."/>
        </authorList>
    </citation>
    <scope>NUCLEOTIDE SEQUENCE [LARGE SCALE GENOMIC DNA]</scope>
    <source>
        <strain evidence="2 3">WCHAc060005</strain>
    </source>
</reference>
<name>A0ABX9TSE3_9GAMM</name>
<evidence type="ECO:0000313" key="3">
    <source>
        <dbReference type="Proteomes" id="UP000280271"/>
    </source>
</evidence>
<dbReference type="Proteomes" id="UP000280271">
    <property type="component" value="Unassembled WGS sequence"/>
</dbReference>
<evidence type="ECO:0000313" key="2">
    <source>
        <dbReference type="EMBL" id="RLL17571.1"/>
    </source>
</evidence>
<organism evidence="2 3">
    <name type="scientific">Acinetobacter chengduensis</name>
    <dbReference type="NCBI Taxonomy" id="2420890"/>
    <lineage>
        <taxon>Bacteria</taxon>
        <taxon>Pseudomonadati</taxon>
        <taxon>Pseudomonadota</taxon>
        <taxon>Gammaproteobacteria</taxon>
        <taxon>Moraxellales</taxon>
        <taxon>Moraxellaceae</taxon>
        <taxon>Acinetobacter</taxon>
    </lineage>
</organism>
<dbReference type="InterPro" id="IPR027417">
    <property type="entry name" value="P-loop_NTPase"/>
</dbReference>
<dbReference type="PANTHER" id="PTHR43581">
    <property type="entry name" value="ATP/GTP PHOSPHATASE"/>
    <property type="match status" value="1"/>
</dbReference>
<dbReference type="EMBL" id="RCHC01000030">
    <property type="protein sequence ID" value="RLL17571.1"/>
    <property type="molecule type" value="Genomic_DNA"/>
</dbReference>
<gene>
    <name evidence="2" type="ORF">D9K81_16995</name>
</gene>
<dbReference type="InterPro" id="IPR041685">
    <property type="entry name" value="AAA_GajA/Old/RecF-like"/>
</dbReference>
<accession>A0ABX9TSE3</accession>
<protein>
    <recommendedName>
        <fullName evidence="1">Endonuclease GajA/Old nuclease/RecF-like AAA domain-containing protein</fullName>
    </recommendedName>
</protein>
<keyword evidence="3" id="KW-1185">Reference proteome</keyword>
<feature type="domain" description="Endonuclease GajA/Old nuclease/RecF-like AAA" evidence="1">
    <location>
        <begin position="301"/>
        <end position="410"/>
    </location>
</feature>
<dbReference type="Pfam" id="PF13175">
    <property type="entry name" value="AAA_15"/>
    <property type="match status" value="2"/>
</dbReference>
<dbReference type="PANTHER" id="PTHR43581:SF2">
    <property type="entry name" value="EXCINUCLEASE ATPASE SUBUNIT"/>
    <property type="match status" value="1"/>
</dbReference>
<sequence>MKFQVEVKNFGKIKDARVDLAPFTVISGTNSSGKSFLSKALYTFFSTINKDYVTTEVKKLFNSIYSLSHYGFHVTREPSSRIREIYVALEEQLQALDESINSNFGRATFLEQHANNLNIASKVDLIEDTIQDLQQELKNKKKYSEYLERVTLSLKQIKTLKEAVKSPAKILSRKLDEEFKNNLKENFQVLSLVDLISNESKDKLIEFNIEGLGEITIDKEAIDFNLKTDAISEFQSLHNVVFVESPIYWKLRKPLMEIQRRARGNSLFAFKQHQSELTGVPKFFYDLMELLSLDIKADDEASNFSNLIHDKINETLSGELIISDTGEIYFKDKGCSKNINLNLTATGVTNLGIIGLLVKKNIIAKGSYVFIDEPEVNLHPAWQKVMIESLYDLSTNGINVVIATHSIDMIKYIENIMQDLSDDQINKHFAINRLSNDGVSISENLTPKEALLKIKDDLGESFYNMVLESGW</sequence>
<dbReference type="InterPro" id="IPR051396">
    <property type="entry name" value="Bact_Antivir_Def_Nuclease"/>
</dbReference>
<feature type="domain" description="Endonuclease GajA/Old nuclease/RecF-like AAA" evidence="1">
    <location>
        <begin position="3"/>
        <end position="60"/>
    </location>
</feature>
<dbReference type="SUPFAM" id="SSF52540">
    <property type="entry name" value="P-loop containing nucleoside triphosphate hydrolases"/>
    <property type="match status" value="1"/>
</dbReference>